<evidence type="ECO:0000313" key="1">
    <source>
        <dbReference type="EMBL" id="MBU2951643.1"/>
    </source>
</evidence>
<organism evidence="1 2">
    <name type="scientific">Pseudotamlana agarivorans</name>
    <dbReference type="NCBI Taxonomy" id="481183"/>
    <lineage>
        <taxon>Bacteria</taxon>
        <taxon>Pseudomonadati</taxon>
        <taxon>Bacteroidota</taxon>
        <taxon>Flavobacteriia</taxon>
        <taxon>Flavobacteriales</taxon>
        <taxon>Flavobacteriaceae</taxon>
        <taxon>Pseudotamlana</taxon>
    </lineage>
</organism>
<name>A0ACC5UBC0_9FLAO</name>
<reference evidence="1" key="1">
    <citation type="submission" date="2021-05" db="EMBL/GenBank/DDBJ databases">
        <title>Draft genomes of bacteria isolated from model marine particles.</title>
        <authorList>
            <person name="Datta M.S."/>
            <person name="Schwartzman J.A."/>
            <person name="Enke T.N."/>
            <person name="Saavedra J."/>
            <person name="Cermak N."/>
            <person name="Cordero O.X."/>
        </authorList>
    </citation>
    <scope>NUCLEOTIDE SEQUENCE</scope>
    <source>
        <strain evidence="1">I2M19</strain>
    </source>
</reference>
<dbReference type="EMBL" id="JAHKPD010000018">
    <property type="protein sequence ID" value="MBU2951643.1"/>
    <property type="molecule type" value="Genomic_DNA"/>
</dbReference>
<sequence>MKKLIILSTILLALISCAVREQPEFLGVEHIKIEEYSKKQITINAKALFKNPNNIGGKLITNDLIVYVNDNKVATVKAATFDVPAKKDFTIPLTTTIPTDSLLKGRNLTSIIGSLLTKDLKVQYIGNIEYKVLGFSKTYNIDKTEHIKIKL</sequence>
<keyword evidence="2" id="KW-1185">Reference proteome</keyword>
<protein>
    <submittedName>
        <fullName evidence="1">LEA type 2 family protein</fullName>
    </submittedName>
</protein>
<comment type="caution">
    <text evidence="1">The sequence shown here is derived from an EMBL/GenBank/DDBJ whole genome shotgun (WGS) entry which is preliminary data.</text>
</comment>
<dbReference type="Proteomes" id="UP001647509">
    <property type="component" value="Unassembled WGS sequence"/>
</dbReference>
<proteinExistence type="predicted"/>
<gene>
    <name evidence="1" type="ORF">KO493_13130</name>
</gene>
<evidence type="ECO:0000313" key="2">
    <source>
        <dbReference type="Proteomes" id="UP001647509"/>
    </source>
</evidence>
<accession>A0ACC5UBC0</accession>